<feature type="transmembrane region" description="Helical" evidence="6">
    <location>
        <begin position="447"/>
        <end position="469"/>
    </location>
</feature>
<dbReference type="GeneID" id="25910729"/>
<comment type="subcellular location">
    <subcellularLocation>
        <location evidence="1">Membrane</location>
        <topology evidence="1">Multi-pass membrane protein</topology>
    </subcellularLocation>
</comment>
<dbReference type="EMBL" id="KQ242772">
    <property type="protein sequence ID" value="KNC77312.1"/>
    <property type="molecule type" value="Genomic_DNA"/>
</dbReference>
<evidence type="ECO:0000256" key="2">
    <source>
        <dbReference type="ARBA" id="ARBA00022448"/>
    </source>
</evidence>
<accession>A0A0L0FKK8</accession>
<keyword evidence="5 6" id="KW-0472">Membrane</keyword>
<dbReference type="SUPFAM" id="SSF52540">
    <property type="entry name" value="P-loop containing nucleoside triphosphate hydrolases"/>
    <property type="match status" value="1"/>
</dbReference>
<evidence type="ECO:0000259" key="7">
    <source>
        <dbReference type="PROSITE" id="PS50893"/>
    </source>
</evidence>
<name>A0A0L0FKK8_9EUKA</name>
<feature type="non-terminal residue" evidence="8">
    <location>
        <position position="1"/>
    </location>
</feature>
<dbReference type="STRING" id="667725.A0A0L0FKK8"/>
<evidence type="ECO:0000256" key="4">
    <source>
        <dbReference type="ARBA" id="ARBA00022989"/>
    </source>
</evidence>
<reference evidence="8 9" key="1">
    <citation type="submission" date="2011-02" db="EMBL/GenBank/DDBJ databases">
        <title>The Genome Sequence of Sphaeroforma arctica JP610.</title>
        <authorList>
            <consortium name="The Broad Institute Genome Sequencing Platform"/>
            <person name="Russ C."/>
            <person name="Cuomo C."/>
            <person name="Young S.K."/>
            <person name="Zeng Q."/>
            <person name="Gargeya S."/>
            <person name="Alvarado L."/>
            <person name="Berlin A."/>
            <person name="Chapman S.B."/>
            <person name="Chen Z."/>
            <person name="Freedman E."/>
            <person name="Gellesch M."/>
            <person name="Goldberg J."/>
            <person name="Griggs A."/>
            <person name="Gujja S."/>
            <person name="Heilman E."/>
            <person name="Heiman D."/>
            <person name="Howarth C."/>
            <person name="Mehta T."/>
            <person name="Neiman D."/>
            <person name="Pearson M."/>
            <person name="Roberts A."/>
            <person name="Saif S."/>
            <person name="Shea T."/>
            <person name="Shenoy N."/>
            <person name="Sisk P."/>
            <person name="Stolte C."/>
            <person name="Sykes S."/>
            <person name="White J."/>
            <person name="Yandava C."/>
            <person name="Burger G."/>
            <person name="Gray M.W."/>
            <person name="Holland P.W.H."/>
            <person name="King N."/>
            <person name="Lang F.B.F."/>
            <person name="Roger A.J."/>
            <person name="Ruiz-Trillo I."/>
            <person name="Haas B."/>
            <person name="Nusbaum C."/>
            <person name="Birren B."/>
        </authorList>
    </citation>
    <scope>NUCLEOTIDE SEQUENCE [LARGE SCALE GENOMIC DNA]</scope>
    <source>
        <strain evidence="8 9">JP610</strain>
    </source>
</reference>
<evidence type="ECO:0000313" key="8">
    <source>
        <dbReference type="EMBL" id="KNC77312.1"/>
    </source>
</evidence>
<feature type="domain" description="ABC transporter" evidence="7">
    <location>
        <begin position="1"/>
        <end position="203"/>
    </location>
</feature>
<evidence type="ECO:0000256" key="3">
    <source>
        <dbReference type="ARBA" id="ARBA00022692"/>
    </source>
</evidence>
<dbReference type="AlphaFoldDB" id="A0A0L0FKK8"/>
<gene>
    <name evidence="8" type="ORF">SARC_10225</name>
</gene>
<feature type="transmembrane region" description="Helical" evidence="6">
    <location>
        <begin position="392"/>
        <end position="412"/>
    </location>
</feature>
<dbReference type="OrthoDB" id="66620at2759"/>
<dbReference type="Pfam" id="PF01061">
    <property type="entry name" value="ABC2_membrane"/>
    <property type="match status" value="1"/>
</dbReference>
<dbReference type="GO" id="GO:0005524">
    <property type="term" value="F:ATP binding"/>
    <property type="evidence" value="ECO:0007669"/>
    <property type="project" value="InterPro"/>
</dbReference>
<dbReference type="GO" id="GO:0016020">
    <property type="term" value="C:membrane"/>
    <property type="evidence" value="ECO:0007669"/>
    <property type="project" value="UniProtKB-SubCell"/>
</dbReference>
<dbReference type="Proteomes" id="UP000054560">
    <property type="component" value="Unassembled WGS sequence"/>
</dbReference>
<dbReference type="Pfam" id="PF19055">
    <property type="entry name" value="ABC2_membrane_7"/>
    <property type="match status" value="1"/>
</dbReference>
<dbReference type="InterPro" id="IPR027417">
    <property type="entry name" value="P-loop_NTPase"/>
</dbReference>
<evidence type="ECO:0000256" key="1">
    <source>
        <dbReference type="ARBA" id="ARBA00004141"/>
    </source>
</evidence>
<feature type="transmembrane region" description="Helical" evidence="6">
    <location>
        <begin position="419"/>
        <end position="441"/>
    </location>
</feature>
<dbReference type="InterPro" id="IPR003439">
    <property type="entry name" value="ABC_transporter-like_ATP-bd"/>
</dbReference>
<organism evidence="8 9">
    <name type="scientific">Sphaeroforma arctica JP610</name>
    <dbReference type="NCBI Taxonomy" id="667725"/>
    <lineage>
        <taxon>Eukaryota</taxon>
        <taxon>Ichthyosporea</taxon>
        <taxon>Ichthyophonida</taxon>
        <taxon>Sphaeroforma</taxon>
    </lineage>
</organism>
<dbReference type="RefSeq" id="XP_014151214.1">
    <property type="nucleotide sequence ID" value="XM_014295739.1"/>
</dbReference>
<dbReference type="PANTHER" id="PTHR48041">
    <property type="entry name" value="ABC TRANSPORTER G FAMILY MEMBER 28"/>
    <property type="match status" value="1"/>
</dbReference>
<sequence>AGKTSLLNVLGGEVYRGVSGDILVNGQEVNAKKMKKISAFVYQDDVIMATMTVTEAITFSAKLRLPSSMPLDRKIHAVDEVIDLLHLEKCRDVVIGNAMIKGVSGGERKRCAIAMEMVINPAVLFLDEPTSGLDTYTAFSVVQTLKQLAASGRTVVATLHQPSSELFHMFDDLTLMAMGRIMYMGESSQTVKYFADLGFQCPNFTNPADFFFMEVLNTTDTMTAHKDTPADSQAGLARQSITSALSMVADAMGVGTEGDKAADEVFYGDNGDERTLRLLDQWDQSSGAAKVNAYVRDVARGQIEFHELKSQADYKTQFHELGKRAVKNAIRDKMIVAVKVFQSVFMNTLGMCLRSACVMSVFADEKVVFYREFRSGFYKTLPYFVTKTGVEFPMILVTQFIGANISYWLIGFQVEALKFFIYYITTALMGLCGAALGILAMCWLPNLQAASAILPLLMTAFMLFSGFYLNTDSTPVYFIWIQYLSPVYYGFQSVVVNEFEGLVFDCTGATYGCYPTGEDVIASLGFEV</sequence>
<dbReference type="Pfam" id="PF00005">
    <property type="entry name" value="ABC_tran"/>
    <property type="match status" value="1"/>
</dbReference>
<keyword evidence="9" id="KW-1185">Reference proteome</keyword>
<evidence type="ECO:0000256" key="6">
    <source>
        <dbReference type="SAM" id="Phobius"/>
    </source>
</evidence>
<evidence type="ECO:0000313" key="9">
    <source>
        <dbReference type="Proteomes" id="UP000054560"/>
    </source>
</evidence>
<keyword evidence="3 6" id="KW-0812">Transmembrane</keyword>
<keyword evidence="4 6" id="KW-1133">Transmembrane helix</keyword>
<dbReference type="GO" id="GO:0140359">
    <property type="term" value="F:ABC-type transporter activity"/>
    <property type="evidence" value="ECO:0007669"/>
    <property type="project" value="InterPro"/>
</dbReference>
<dbReference type="InterPro" id="IPR050352">
    <property type="entry name" value="ABCG_transporters"/>
</dbReference>
<protein>
    <recommendedName>
        <fullName evidence="7">ABC transporter domain-containing protein</fullName>
    </recommendedName>
</protein>
<evidence type="ECO:0000256" key="5">
    <source>
        <dbReference type="ARBA" id="ARBA00023136"/>
    </source>
</evidence>
<dbReference type="PANTHER" id="PTHR48041:SF91">
    <property type="entry name" value="ABC TRANSPORTER G FAMILY MEMBER 28"/>
    <property type="match status" value="1"/>
</dbReference>
<dbReference type="InterPro" id="IPR013525">
    <property type="entry name" value="ABC2_TM"/>
</dbReference>
<dbReference type="PROSITE" id="PS50893">
    <property type="entry name" value="ABC_TRANSPORTER_2"/>
    <property type="match status" value="1"/>
</dbReference>
<dbReference type="Gene3D" id="3.40.50.300">
    <property type="entry name" value="P-loop containing nucleotide triphosphate hydrolases"/>
    <property type="match status" value="1"/>
</dbReference>
<dbReference type="GO" id="GO:0016887">
    <property type="term" value="F:ATP hydrolysis activity"/>
    <property type="evidence" value="ECO:0007669"/>
    <property type="project" value="InterPro"/>
</dbReference>
<keyword evidence="2" id="KW-0813">Transport</keyword>
<dbReference type="eggNOG" id="KOG0061">
    <property type="taxonomic scope" value="Eukaryota"/>
</dbReference>
<dbReference type="InterPro" id="IPR043926">
    <property type="entry name" value="ABCG_dom"/>
</dbReference>
<proteinExistence type="predicted"/>